<reference evidence="2 3" key="1">
    <citation type="submission" date="2020-08" db="EMBL/GenBank/DDBJ databases">
        <title>Genome public.</title>
        <authorList>
            <person name="Liu C."/>
            <person name="Sun Q."/>
        </authorList>
    </citation>
    <scope>NUCLEOTIDE SEQUENCE [LARGE SCALE GENOMIC DNA]</scope>
    <source>
        <strain evidence="2 3">New-38</strain>
    </source>
</reference>
<protein>
    <submittedName>
        <fullName evidence="2">Uncharacterized protein</fullName>
    </submittedName>
</protein>
<proteinExistence type="predicted"/>
<gene>
    <name evidence="2" type="ORF">H8S34_06570</name>
</gene>
<feature type="region of interest" description="Disordered" evidence="1">
    <location>
        <begin position="1"/>
        <end position="38"/>
    </location>
</feature>
<accession>A0ABR7HSU4</accession>
<evidence type="ECO:0000313" key="3">
    <source>
        <dbReference type="Proteomes" id="UP000660021"/>
    </source>
</evidence>
<dbReference type="Proteomes" id="UP000660021">
    <property type="component" value="Unassembled WGS sequence"/>
</dbReference>
<organism evidence="2 3">
    <name type="scientific">Pseudoflavonifractor hominis</name>
    <dbReference type="NCBI Taxonomy" id="2763059"/>
    <lineage>
        <taxon>Bacteria</taxon>
        <taxon>Bacillati</taxon>
        <taxon>Bacillota</taxon>
        <taxon>Clostridia</taxon>
        <taxon>Eubacteriales</taxon>
        <taxon>Oscillospiraceae</taxon>
        <taxon>Pseudoflavonifractor</taxon>
    </lineage>
</organism>
<evidence type="ECO:0000256" key="1">
    <source>
        <dbReference type="SAM" id="MobiDB-lite"/>
    </source>
</evidence>
<dbReference type="EMBL" id="JACOPR010000003">
    <property type="protein sequence ID" value="MBC5730496.1"/>
    <property type="molecule type" value="Genomic_DNA"/>
</dbReference>
<feature type="compositionally biased region" description="Polar residues" evidence="1">
    <location>
        <begin position="1"/>
        <end position="26"/>
    </location>
</feature>
<dbReference type="RefSeq" id="WP_186963379.1">
    <property type="nucleotide sequence ID" value="NZ_JACOPR010000003.1"/>
</dbReference>
<sequence length="59" mass="6586">MMSDQVNPIPHSDQQLENGSSSSQAPQVGKRELTDDEKIDAAAARILERYREAFLELAK</sequence>
<keyword evidence="3" id="KW-1185">Reference proteome</keyword>
<name>A0ABR7HSU4_9FIRM</name>
<evidence type="ECO:0000313" key="2">
    <source>
        <dbReference type="EMBL" id="MBC5730496.1"/>
    </source>
</evidence>
<comment type="caution">
    <text evidence="2">The sequence shown here is derived from an EMBL/GenBank/DDBJ whole genome shotgun (WGS) entry which is preliminary data.</text>
</comment>